<evidence type="ECO:0000256" key="3">
    <source>
        <dbReference type="ARBA" id="ARBA00022617"/>
    </source>
</evidence>
<dbReference type="InterPro" id="IPR023119">
    <property type="entry name" value="Multihaem_cyt_PRC_cyt_su-like"/>
</dbReference>
<keyword evidence="6" id="KW-0408">Iron</keyword>
<comment type="caution">
    <text evidence="7">The sequence shown here is derived from an EMBL/GenBank/DDBJ whole genome shotgun (WGS) entry which is preliminary data.</text>
</comment>
<dbReference type="Proteomes" id="UP000727962">
    <property type="component" value="Unassembled WGS sequence"/>
</dbReference>
<dbReference type="Pfam" id="PF02276">
    <property type="entry name" value="CytoC_RC"/>
    <property type="match status" value="1"/>
</dbReference>
<keyword evidence="3" id="KW-0349">Heme</keyword>
<dbReference type="EMBL" id="JACOSL010000027">
    <property type="protein sequence ID" value="MBI1756298.1"/>
    <property type="molecule type" value="Genomic_DNA"/>
</dbReference>
<dbReference type="GO" id="GO:0009055">
    <property type="term" value="F:electron transfer activity"/>
    <property type="evidence" value="ECO:0007669"/>
    <property type="project" value="InterPro"/>
</dbReference>
<evidence type="ECO:0000256" key="5">
    <source>
        <dbReference type="ARBA" id="ARBA00022982"/>
    </source>
</evidence>
<organism evidence="7 8">
    <name type="scientific">Fimbriimonas ginsengisoli</name>
    <dbReference type="NCBI Taxonomy" id="1005039"/>
    <lineage>
        <taxon>Bacteria</taxon>
        <taxon>Bacillati</taxon>
        <taxon>Armatimonadota</taxon>
        <taxon>Fimbriimonadia</taxon>
        <taxon>Fimbriimonadales</taxon>
        <taxon>Fimbriimonadaceae</taxon>
        <taxon>Fimbriimonas</taxon>
    </lineage>
</organism>
<dbReference type="GO" id="GO:0005506">
    <property type="term" value="F:iron ion binding"/>
    <property type="evidence" value="ECO:0007669"/>
    <property type="project" value="InterPro"/>
</dbReference>
<reference evidence="7" key="1">
    <citation type="submission" date="2020-07" db="EMBL/GenBank/DDBJ databases">
        <title>Huge and variable diversity of episymbiotic CPR bacteria and DPANN archaea in groundwater ecosystems.</title>
        <authorList>
            <person name="He C.Y."/>
            <person name="Keren R."/>
            <person name="Whittaker M."/>
            <person name="Farag I.F."/>
            <person name="Doudna J."/>
            <person name="Cate J.H.D."/>
            <person name="Banfield J.F."/>
        </authorList>
    </citation>
    <scope>NUCLEOTIDE SEQUENCE</scope>
    <source>
        <strain evidence="7">NC_groundwater_17_Pr7_B-0.1um_64_12</strain>
    </source>
</reference>
<name>A0A931PTB8_FIMGI</name>
<dbReference type="Gene3D" id="1.10.468.10">
    <property type="entry name" value="Photosynthetic Reaction Center, subunit C, domain 2"/>
    <property type="match status" value="1"/>
</dbReference>
<dbReference type="GO" id="GO:0030077">
    <property type="term" value="C:plasma membrane light-harvesting complex"/>
    <property type="evidence" value="ECO:0007669"/>
    <property type="project" value="InterPro"/>
</dbReference>
<evidence type="ECO:0000256" key="6">
    <source>
        <dbReference type="ARBA" id="ARBA00023004"/>
    </source>
</evidence>
<dbReference type="InterPro" id="IPR036280">
    <property type="entry name" value="Multihaem_cyt_sf"/>
</dbReference>
<sequence>MDHKTLAALAVGLAGVAGFTYPQEGKTTEQEYKHIESFKGIPAGELLPAMRFMSASLGVKCVFCHNTEDFPSEEKPQKQRARQMIAMQRQIDRAFFAGQGEVTCTSCHNGHTSPARRPSLTGLVLRHTMPTTEMPTDDVFSKFLKARGATLKSISLSGVSVHAGRPDSAYELLETETGKFALTAGLNRFVCDGSSVWRVGENGAEPAPGDSGDIVRRTVRLFLGASPFGAYEKPFVAGFEKIDGRDTVVVRGRIPADKVLEDLYFDKETGLLARVATQRETVLGSLPSFMDYGDYRLVDGMMTPFKIVVTSPDGEATTTNFATAKGNVEVPDAAFKPPH</sequence>
<evidence type="ECO:0000256" key="4">
    <source>
        <dbReference type="ARBA" id="ARBA00022723"/>
    </source>
</evidence>
<keyword evidence="5" id="KW-0249">Electron transport</keyword>
<dbReference type="GO" id="GO:0019684">
    <property type="term" value="P:photosynthesis, light reaction"/>
    <property type="evidence" value="ECO:0007669"/>
    <property type="project" value="InterPro"/>
</dbReference>
<evidence type="ECO:0000313" key="7">
    <source>
        <dbReference type="EMBL" id="MBI1756298.1"/>
    </source>
</evidence>
<proteinExistence type="predicted"/>
<dbReference type="SUPFAM" id="SSF48695">
    <property type="entry name" value="Multiheme cytochromes"/>
    <property type="match status" value="1"/>
</dbReference>
<dbReference type="GO" id="GO:0020037">
    <property type="term" value="F:heme binding"/>
    <property type="evidence" value="ECO:0007669"/>
    <property type="project" value="InterPro"/>
</dbReference>
<keyword evidence="4" id="KW-0479">Metal-binding</keyword>
<evidence type="ECO:0000313" key="8">
    <source>
        <dbReference type="Proteomes" id="UP000727962"/>
    </source>
</evidence>
<keyword evidence="2" id="KW-0602">Photosynthesis</keyword>
<evidence type="ECO:0000256" key="1">
    <source>
        <dbReference type="ARBA" id="ARBA00022448"/>
    </source>
</evidence>
<dbReference type="InterPro" id="IPR003158">
    <property type="entry name" value="Photosyn_RC_cyt_c-su"/>
</dbReference>
<protein>
    <submittedName>
        <fullName evidence="7">Photosynthetic reaction center cytochrome c subunit</fullName>
    </submittedName>
</protein>
<gene>
    <name evidence="7" type="ORF">HYR64_04230</name>
</gene>
<evidence type="ECO:0000256" key="2">
    <source>
        <dbReference type="ARBA" id="ARBA00022531"/>
    </source>
</evidence>
<accession>A0A931PTB8</accession>
<dbReference type="Gene3D" id="2.50.20.10">
    <property type="entry name" value="Lipoprotein localisation LolA/LolB/LppX"/>
    <property type="match status" value="1"/>
</dbReference>
<keyword evidence="1" id="KW-0813">Transport</keyword>
<dbReference type="AlphaFoldDB" id="A0A931PTB8"/>